<gene>
    <name evidence="8" type="ORF">BCY86_00815</name>
</gene>
<dbReference type="OrthoDB" id="1522677at2"/>
<dbReference type="Gene3D" id="3.30.70.890">
    <property type="entry name" value="GHMP kinase, C-terminal domain"/>
    <property type="match status" value="1"/>
</dbReference>
<dbReference type="GO" id="GO:0019287">
    <property type="term" value="P:isopentenyl diphosphate biosynthetic process, mevalonate pathway"/>
    <property type="evidence" value="ECO:0007669"/>
    <property type="project" value="TreeGrafter"/>
</dbReference>
<dbReference type="GO" id="GO:0004631">
    <property type="term" value="F:phosphomevalonate kinase activity"/>
    <property type="evidence" value="ECO:0007669"/>
    <property type="project" value="UniProtKB-EC"/>
</dbReference>
<evidence type="ECO:0000256" key="4">
    <source>
        <dbReference type="ARBA" id="ARBA00022741"/>
    </source>
</evidence>
<keyword evidence="3" id="KW-0808">Transferase</keyword>
<dbReference type="Proteomes" id="UP000185544">
    <property type="component" value="Chromosome"/>
</dbReference>
<dbReference type="InterPro" id="IPR036554">
    <property type="entry name" value="GHMP_kinase_C_sf"/>
</dbReference>
<evidence type="ECO:0000313" key="8">
    <source>
        <dbReference type="EMBL" id="APR99380.1"/>
    </source>
</evidence>
<dbReference type="SUPFAM" id="SSF54211">
    <property type="entry name" value="Ribosomal protein S5 domain 2-like"/>
    <property type="match status" value="1"/>
</dbReference>
<feature type="domain" description="GHMP kinase N-terminal" evidence="7">
    <location>
        <begin position="80"/>
        <end position="141"/>
    </location>
</feature>
<dbReference type="EMBL" id="CP016908">
    <property type="protein sequence ID" value="APR99380.1"/>
    <property type="molecule type" value="Genomic_DNA"/>
</dbReference>
<dbReference type="InterPro" id="IPR006204">
    <property type="entry name" value="GHMP_kinase_N_dom"/>
</dbReference>
<organism evidence="8 9">
    <name type="scientific">Pajaroellobacter abortibovis</name>
    <dbReference type="NCBI Taxonomy" id="1882918"/>
    <lineage>
        <taxon>Bacteria</taxon>
        <taxon>Pseudomonadati</taxon>
        <taxon>Myxococcota</taxon>
        <taxon>Polyangia</taxon>
        <taxon>Polyangiales</taxon>
        <taxon>Polyangiaceae</taxon>
    </lineage>
</organism>
<dbReference type="KEGG" id="pabo:BCY86_00815"/>
<dbReference type="InterPro" id="IPR014721">
    <property type="entry name" value="Ribsml_uS5_D2-typ_fold_subgr"/>
</dbReference>
<evidence type="ECO:0000256" key="5">
    <source>
        <dbReference type="ARBA" id="ARBA00022777"/>
    </source>
</evidence>
<dbReference type="PANTHER" id="PTHR31814:SF2">
    <property type="entry name" value="PHOSPHOMEVALONATE KINASE"/>
    <property type="match status" value="1"/>
</dbReference>
<evidence type="ECO:0000256" key="1">
    <source>
        <dbReference type="ARBA" id="ARBA00005017"/>
    </source>
</evidence>
<evidence type="ECO:0000256" key="3">
    <source>
        <dbReference type="ARBA" id="ARBA00022679"/>
    </source>
</evidence>
<keyword evidence="6" id="KW-0067">ATP-binding</keyword>
<sequence length="310" mass="32875">MNALVRHVAGLHVAAPGKLVITGAYAVLEGAPALVLAVDRYAVACRETFNLASSYEASFALKQGEAPGVDVSSFWKEGCKLGLGSSAAGLVASLGLREAEGGIDLNRSDVRRRLFDVAKEAHARAQGGGSGVDVAASVYGGIICYVSHPPEPTTIFPVSLPAGTQISCFWSGKSVRTSDALSRLRIFQKEYAEKYRESMNPLLLASCEVMKATVAADAPRFVYSVQQFAEALDAFGQRTGIPIMPEAYRALGERAAFEGAAFYPSGAGGGDMCLYVGLQMPSLSLLQHIERAGLSTFDFEIDQKGVILIK</sequence>
<dbReference type="SUPFAM" id="SSF55060">
    <property type="entry name" value="GHMP Kinase, C-terminal domain"/>
    <property type="match status" value="1"/>
</dbReference>
<evidence type="ECO:0000256" key="2">
    <source>
        <dbReference type="ARBA" id="ARBA00012958"/>
    </source>
</evidence>
<evidence type="ECO:0000313" key="9">
    <source>
        <dbReference type="Proteomes" id="UP000185544"/>
    </source>
</evidence>
<keyword evidence="5" id="KW-0418">Kinase</keyword>
<reference evidence="8 9" key="1">
    <citation type="submission" date="2016-08" db="EMBL/GenBank/DDBJ databases">
        <title>Identification and validation of antigenic proteins from Pajaroellobacter abortibovis using de-novo genome sequence assembly and reverse vaccinology.</title>
        <authorList>
            <person name="Welly B.T."/>
            <person name="Miller M.R."/>
            <person name="Stott J.L."/>
            <person name="Blanchard M.T."/>
            <person name="Islas-Trejo A.D."/>
            <person name="O'Rourke S.M."/>
            <person name="Young A.E."/>
            <person name="Medrano J.F."/>
            <person name="Van Eenennaam A.L."/>
        </authorList>
    </citation>
    <scope>NUCLEOTIDE SEQUENCE [LARGE SCALE GENOMIC DNA]</scope>
    <source>
        <strain evidence="8 9">BTF92-0548A/99-0131</strain>
    </source>
</reference>
<dbReference type="RefSeq" id="WP_075276022.1">
    <property type="nucleotide sequence ID" value="NZ_CP016908.1"/>
</dbReference>
<dbReference type="PANTHER" id="PTHR31814">
    <property type="match status" value="1"/>
</dbReference>
<name>A0A1L6MV35_9BACT</name>
<dbReference type="InterPro" id="IPR020568">
    <property type="entry name" value="Ribosomal_Su5_D2-typ_SF"/>
</dbReference>
<evidence type="ECO:0000256" key="6">
    <source>
        <dbReference type="ARBA" id="ARBA00022840"/>
    </source>
</evidence>
<proteinExistence type="predicted"/>
<dbReference type="AlphaFoldDB" id="A0A1L6MV35"/>
<accession>A0A1L6MV35</accession>
<dbReference type="Gene3D" id="3.30.230.10">
    <property type="match status" value="2"/>
</dbReference>
<dbReference type="Pfam" id="PF00288">
    <property type="entry name" value="GHMP_kinases_N"/>
    <property type="match status" value="1"/>
</dbReference>
<dbReference type="GO" id="GO:0005524">
    <property type="term" value="F:ATP binding"/>
    <property type="evidence" value="ECO:0007669"/>
    <property type="project" value="UniProtKB-KW"/>
</dbReference>
<comment type="pathway">
    <text evidence="1">Isoprenoid biosynthesis; isopentenyl diphosphate biosynthesis via mevalonate pathway; isopentenyl diphosphate from (R)-mevalonate: step 2/3.</text>
</comment>
<dbReference type="STRING" id="1882918.BCY86_00815"/>
<dbReference type="EC" id="2.7.4.2" evidence="2"/>
<dbReference type="InterPro" id="IPR035102">
    <property type="entry name" value="Phosphomevalonate_kinase"/>
</dbReference>
<keyword evidence="4" id="KW-0547">Nucleotide-binding</keyword>
<evidence type="ECO:0000259" key="7">
    <source>
        <dbReference type="Pfam" id="PF00288"/>
    </source>
</evidence>
<protein>
    <recommendedName>
        <fullName evidence="2">phosphomevalonate kinase</fullName>
        <ecNumber evidence="2">2.7.4.2</ecNumber>
    </recommendedName>
</protein>
<keyword evidence="9" id="KW-1185">Reference proteome</keyword>